<gene>
    <name evidence="1" type="ORF">CWATWH0402_1438</name>
</gene>
<evidence type="ECO:0000313" key="2">
    <source>
        <dbReference type="Proteomes" id="UP000018130"/>
    </source>
</evidence>
<dbReference type="EMBL" id="CAQN01000479">
    <property type="protein sequence ID" value="CCQ66782.1"/>
    <property type="molecule type" value="Genomic_DNA"/>
</dbReference>
<dbReference type="Proteomes" id="UP000018130">
    <property type="component" value="Unassembled WGS sequence"/>
</dbReference>
<reference evidence="1 2" key="2">
    <citation type="submission" date="2013-09" db="EMBL/GenBank/DDBJ databases">
        <title>Whole genome comparison of six Crocosphaera watsonii strains with differing phenotypes.</title>
        <authorList>
            <person name="Bench S.R."/>
            <person name="Heller P."/>
            <person name="Frank I."/>
            <person name="Arciniega M."/>
            <person name="Shilova I.N."/>
            <person name="Zehr J.P."/>
        </authorList>
    </citation>
    <scope>NUCLEOTIDE SEQUENCE [LARGE SCALE GENOMIC DNA]</scope>
    <source>
        <strain evidence="1 2">WH 0402</strain>
    </source>
</reference>
<proteinExistence type="predicted"/>
<protein>
    <submittedName>
        <fullName evidence="1">Transcriptional regulator, IclR family</fullName>
    </submittedName>
</protein>
<reference evidence="1 2" key="1">
    <citation type="submission" date="2013-01" db="EMBL/GenBank/DDBJ databases">
        <authorList>
            <person name="Bench S."/>
        </authorList>
    </citation>
    <scope>NUCLEOTIDE SEQUENCE [LARGE SCALE GENOMIC DNA]</scope>
    <source>
        <strain evidence="1 2">WH 0402</strain>
    </source>
</reference>
<organism evidence="1 2">
    <name type="scientific">Crocosphaera watsonii WH 0402</name>
    <dbReference type="NCBI Taxonomy" id="1284629"/>
    <lineage>
        <taxon>Bacteria</taxon>
        <taxon>Bacillati</taxon>
        <taxon>Cyanobacteriota</taxon>
        <taxon>Cyanophyceae</taxon>
        <taxon>Oscillatoriophycideae</taxon>
        <taxon>Chroococcales</taxon>
        <taxon>Aphanothecaceae</taxon>
        <taxon>Crocosphaera</taxon>
    </lineage>
</organism>
<comment type="caution">
    <text evidence="1">The sequence shown here is derived from an EMBL/GenBank/DDBJ whole genome shotgun (WGS) entry which is preliminary data.</text>
</comment>
<name>T2JQE6_CROWT</name>
<evidence type="ECO:0000313" key="1">
    <source>
        <dbReference type="EMBL" id="CCQ66782.1"/>
    </source>
</evidence>
<dbReference type="AlphaFoldDB" id="T2JQE6"/>
<accession>T2JQE6</accession>
<sequence length="70" mass="7545">MNPIISTLVLDALLAEAQEIHNHPCRDGYYLVFTSSQAHHVCLKGRSDISLNPANSGVGRVLSESPPVGF</sequence>